<sequence length="157" mass="17085" precursor="true">MKRRIVLFSMAAMLAHRVAVAGSWGHGIFDNDGALDWVGEFLEKPSTALVESALGATLKSGPIDSFMGESALAAAEIVAASLGKPAQKMPDELRAWLQRAELADYRKLKGLAVRAVRTVLSAEKSELREMWSLHLDDLSLWRSHGVALLKRLGESMG</sequence>
<accession>A0A0U3LS41</accession>
<dbReference type="KEGG" id="rdp:RD2015_3406"/>
<gene>
    <name evidence="1" type="ORF">RD2015_3406</name>
</gene>
<reference evidence="1 2" key="1">
    <citation type="submission" date="2015-12" db="EMBL/GenBank/DDBJ databases">
        <title>Complete genome of Roseateles depolymerans KCTC 42856.</title>
        <authorList>
            <person name="Kim K.M."/>
        </authorList>
    </citation>
    <scope>NUCLEOTIDE SEQUENCE [LARGE SCALE GENOMIC DNA]</scope>
    <source>
        <strain evidence="1 2">KCTC 42856</strain>
    </source>
</reference>
<organism evidence="1 2">
    <name type="scientific">Roseateles depolymerans</name>
    <dbReference type="NCBI Taxonomy" id="76731"/>
    <lineage>
        <taxon>Bacteria</taxon>
        <taxon>Pseudomonadati</taxon>
        <taxon>Pseudomonadota</taxon>
        <taxon>Betaproteobacteria</taxon>
        <taxon>Burkholderiales</taxon>
        <taxon>Sphaerotilaceae</taxon>
        <taxon>Roseateles</taxon>
    </lineage>
</organism>
<dbReference type="EMBL" id="CP013729">
    <property type="protein sequence ID" value="ALV07863.1"/>
    <property type="molecule type" value="Genomic_DNA"/>
</dbReference>
<protein>
    <submittedName>
        <fullName evidence="1">Uncharacterized protein</fullName>
    </submittedName>
</protein>
<dbReference type="STRING" id="76731.RD2015_3406"/>
<dbReference type="Proteomes" id="UP000060699">
    <property type="component" value="Chromosome"/>
</dbReference>
<dbReference type="Pfam" id="PF14078">
    <property type="entry name" value="DUF4259"/>
    <property type="match status" value="1"/>
</dbReference>
<proteinExistence type="predicted"/>
<keyword evidence="2" id="KW-1185">Reference proteome</keyword>
<name>A0A0U3LS41_9BURK</name>
<evidence type="ECO:0000313" key="2">
    <source>
        <dbReference type="Proteomes" id="UP000060699"/>
    </source>
</evidence>
<evidence type="ECO:0000313" key="1">
    <source>
        <dbReference type="EMBL" id="ALV07863.1"/>
    </source>
</evidence>
<dbReference type="AlphaFoldDB" id="A0A0U3LS41"/>
<dbReference type="InterPro" id="IPR025355">
    <property type="entry name" value="DUF4259"/>
</dbReference>